<feature type="transmembrane region" description="Helical" evidence="1">
    <location>
        <begin position="42"/>
        <end position="63"/>
    </location>
</feature>
<evidence type="ECO:0000313" key="2">
    <source>
        <dbReference type="Proteomes" id="UP000036681"/>
    </source>
</evidence>
<keyword evidence="2" id="KW-1185">Reference proteome</keyword>
<keyword evidence="1" id="KW-0472">Membrane</keyword>
<sequence length="74" mass="8726">MLYEARKYILLCISFNQNVGSEFFHVQFTLISFSFRCLSRFMGANCLIGFVLLIYELFFVSIVDTFRACKFLRS</sequence>
<dbReference type="AlphaFoldDB" id="A0A0M3I541"/>
<evidence type="ECO:0000313" key="3">
    <source>
        <dbReference type="WBParaSite" id="ALUE_0001199601-mRNA-1"/>
    </source>
</evidence>
<dbReference type="WBParaSite" id="ALUE_0001199601-mRNA-1">
    <property type="protein sequence ID" value="ALUE_0001199601-mRNA-1"/>
    <property type="gene ID" value="ALUE_0001199601"/>
</dbReference>
<dbReference type="Proteomes" id="UP000036681">
    <property type="component" value="Unplaced"/>
</dbReference>
<keyword evidence="1" id="KW-1133">Transmembrane helix</keyword>
<accession>A0A0M3I541</accession>
<reference evidence="3" key="1">
    <citation type="submission" date="2017-02" db="UniProtKB">
        <authorList>
            <consortium name="WormBaseParasite"/>
        </authorList>
    </citation>
    <scope>IDENTIFICATION</scope>
</reference>
<name>A0A0M3I541_ASCLU</name>
<evidence type="ECO:0000256" key="1">
    <source>
        <dbReference type="SAM" id="Phobius"/>
    </source>
</evidence>
<protein>
    <submittedName>
        <fullName evidence="3">Ovule protein</fullName>
    </submittedName>
</protein>
<keyword evidence="1" id="KW-0812">Transmembrane</keyword>
<proteinExistence type="predicted"/>
<organism evidence="2 3">
    <name type="scientific">Ascaris lumbricoides</name>
    <name type="common">Giant roundworm</name>
    <dbReference type="NCBI Taxonomy" id="6252"/>
    <lineage>
        <taxon>Eukaryota</taxon>
        <taxon>Metazoa</taxon>
        <taxon>Ecdysozoa</taxon>
        <taxon>Nematoda</taxon>
        <taxon>Chromadorea</taxon>
        <taxon>Rhabditida</taxon>
        <taxon>Spirurina</taxon>
        <taxon>Ascaridomorpha</taxon>
        <taxon>Ascaridoidea</taxon>
        <taxon>Ascarididae</taxon>
        <taxon>Ascaris</taxon>
    </lineage>
</organism>